<dbReference type="GO" id="GO:0045087">
    <property type="term" value="P:innate immune response"/>
    <property type="evidence" value="ECO:0007669"/>
    <property type="project" value="InterPro"/>
</dbReference>
<dbReference type="GO" id="GO:0050793">
    <property type="term" value="P:regulation of developmental process"/>
    <property type="evidence" value="ECO:0007669"/>
    <property type="project" value="InterPro"/>
</dbReference>
<keyword evidence="4" id="KW-1185">Reference proteome</keyword>
<feature type="chain" id="PRO_5036450582" evidence="2">
    <location>
        <begin position="25"/>
        <end position="144"/>
    </location>
</feature>
<name>A0A8X8XMV9_SALSN</name>
<sequence>MAKLSAYFVIFILFSLVIRPGIQARLLSKESGLQGNEFRRIISSEEVELAKSGPSPGAGHEIGQKKNAVVDVYSGPSPGVGHGFDRKDYGKRKTTTGMRSGPRPGDGNGVQNREGSLVAAIHSGPSPGEGHDHVPAKPVDENKS</sequence>
<dbReference type="AlphaFoldDB" id="A0A8X8XMV9"/>
<gene>
    <name evidence="3" type="ORF">SASPL_122379</name>
</gene>
<proteinExistence type="predicted"/>
<reference evidence="3" key="2">
    <citation type="submission" date="2020-08" db="EMBL/GenBank/DDBJ databases">
        <title>Plant Genome Project.</title>
        <authorList>
            <person name="Zhang R.-G."/>
        </authorList>
    </citation>
    <scope>NUCLEOTIDE SEQUENCE</scope>
    <source>
        <strain evidence="3">Huo1</strain>
        <tissue evidence="3">Leaf</tissue>
    </source>
</reference>
<comment type="caution">
    <text evidence="3">The sequence shown here is derived from an EMBL/GenBank/DDBJ whole genome shotgun (WGS) entry which is preliminary data.</text>
</comment>
<evidence type="ECO:0000313" key="4">
    <source>
        <dbReference type="Proteomes" id="UP000298416"/>
    </source>
</evidence>
<dbReference type="PANTHER" id="PTHR34663:SF9">
    <property type="entry name" value="OS06G0637400 PROTEIN"/>
    <property type="match status" value="1"/>
</dbReference>
<feature type="compositionally biased region" description="Basic and acidic residues" evidence="1">
    <location>
        <begin position="129"/>
        <end position="144"/>
    </location>
</feature>
<evidence type="ECO:0000256" key="1">
    <source>
        <dbReference type="SAM" id="MobiDB-lite"/>
    </source>
</evidence>
<protein>
    <submittedName>
        <fullName evidence="3">Uncharacterized protein</fullName>
    </submittedName>
</protein>
<accession>A0A8X8XMV9</accession>
<feature type="region of interest" description="Disordered" evidence="1">
    <location>
        <begin position="49"/>
        <end position="144"/>
    </location>
</feature>
<dbReference type="InterPro" id="IPR044700">
    <property type="entry name" value="PIP2/PIPL1"/>
</dbReference>
<organism evidence="3">
    <name type="scientific">Salvia splendens</name>
    <name type="common">Scarlet sage</name>
    <dbReference type="NCBI Taxonomy" id="180675"/>
    <lineage>
        <taxon>Eukaryota</taxon>
        <taxon>Viridiplantae</taxon>
        <taxon>Streptophyta</taxon>
        <taxon>Embryophyta</taxon>
        <taxon>Tracheophyta</taxon>
        <taxon>Spermatophyta</taxon>
        <taxon>Magnoliopsida</taxon>
        <taxon>eudicotyledons</taxon>
        <taxon>Gunneridae</taxon>
        <taxon>Pentapetalae</taxon>
        <taxon>asterids</taxon>
        <taxon>lamiids</taxon>
        <taxon>Lamiales</taxon>
        <taxon>Lamiaceae</taxon>
        <taxon>Nepetoideae</taxon>
        <taxon>Mentheae</taxon>
        <taxon>Salviinae</taxon>
        <taxon>Salvia</taxon>
        <taxon>Salvia subgen. Calosphace</taxon>
        <taxon>core Calosphace</taxon>
    </lineage>
</organism>
<keyword evidence="2" id="KW-0732">Signal</keyword>
<evidence type="ECO:0000256" key="2">
    <source>
        <dbReference type="SAM" id="SignalP"/>
    </source>
</evidence>
<evidence type="ECO:0000313" key="3">
    <source>
        <dbReference type="EMBL" id="KAG6414980.1"/>
    </source>
</evidence>
<reference evidence="3" key="1">
    <citation type="submission" date="2018-01" db="EMBL/GenBank/DDBJ databases">
        <authorList>
            <person name="Mao J.F."/>
        </authorList>
    </citation>
    <scope>NUCLEOTIDE SEQUENCE</scope>
    <source>
        <strain evidence="3">Huo1</strain>
        <tissue evidence="3">Leaf</tissue>
    </source>
</reference>
<dbReference type="EMBL" id="PNBA02000008">
    <property type="protein sequence ID" value="KAG6414980.1"/>
    <property type="molecule type" value="Genomic_DNA"/>
</dbReference>
<feature type="signal peptide" evidence="2">
    <location>
        <begin position="1"/>
        <end position="24"/>
    </location>
</feature>
<dbReference type="PANTHER" id="PTHR34663">
    <property type="entry name" value="OS06G0637400 PROTEIN"/>
    <property type="match status" value="1"/>
</dbReference>
<dbReference type="Proteomes" id="UP000298416">
    <property type="component" value="Unassembled WGS sequence"/>
</dbReference>